<feature type="transmembrane region" description="Helical" evidence="1">
    <location>
        <begin position="12"/>
        <end position="31"/>
    </location>
</feature>
<organism evidence="3 4">
    <name type="scientific">Motiliproteus coralliicola</name>
    <dbReference type="NCBI Taxonomy" id="2283196"/>
    <lineage>
        <taxon>Bacteria</taxon>
        <taxon>Pseudomonadati</taxon>
        <taxon>Pseudomonadota</taxon>
        <taxon>Gammaproteobacteria</taxon>
        <taxon>Oceanospirillales</taxon>
        <taxon>Oceanospirillaceae</taxon>
        <taxon>Motiliproteus</taxon>
    </lineage>
</organism>
<feature type="transmembrane region" description="Helical" evidence="1">
    <location>
        <begin position="215"/>
        <end position="233"/>
    </location>
</feature>
<dbReference type="PANTHER" id="PTHR22911:SF76">
    <property type="entry name" value="EAMA DOMAIN-CONTAINING PROTEIN"/>
    <property type="match status" value="1"/>
</dbReference>
<evidence type="ECO:0000256" key="1">
    <source>
        <dbReference type="SAM" id="Phobius"/>
    </source>
</evidence>
<dbReference type="Pfam" id="PF00892">
    <property type="entry name" value="EamA"/>
    <property type="match status" value="2"/>
</dbReference>
<dbReference type="OrthoDB" id="5192439at2"/>
<feature type="transmembrane region" description="Helical" evidence="1">
    <location>
        <begin position="105"/>
        <end position="126"/>
    </location>
</feature>
<sequence>MQTQTTSLKSSLNPRLAGILIALIGALLMSFDPIFIRFSGVSGFDTAFLFGLFTAISMPFFIQFRDERGLLATLKESGVPVIYSGILMLGSASALVLSIKNTSIANTFVILSAAPALAAVFSRLFLGEVTQRATWIAIGFVMIGIGIVVSGSYETGNWFGDLLAVFAVTCVALNQTLLRKYQHVSRMASVGVGGLLLALVMFMLASPSSFSLETWLIMALMGLFTAPFGRVLSQVATRYITAAEVGMILMIEAVFAPLWAFGVFGEIPPSASLLGGGIILVTIFLYAVVASRPGRSSV</sequence>
<name>A0A369WUN9_9GAMM</name>
<feature type="transmembrane region" description="Helical" evidence="1">
    <location>
        <begin position="81"/>
        <end position="99"/>
    </location>
</feature>
<comment type="caution">
    <text evidence="3">The sequence shown here is derived from an EMBL/GenBank/DDBJ whole genome shotgun (WGS) entry which is preliminary data.</text>
</comment>
<keyword evidence="4" id="KW-1185">Reference proteome</keyword>
<dbReference type="PANTHER" id="PTHR22911">
    <property type="entry name" value="ACYL-MALONYL CONDENSING ENZYME-RELATED"/>
    <property type="match status" value="1"/>
</dbReference>
<dbReference type="AlphaFoldDB" id="A0A369WUN9"/>
<dbReference type="Proteomes" id="UP000253769">
    <property type="component" value="Unassembled WGS sequence"/>
</dbReference>
<feature type="transmembrane region" description="Helical" evidence="1">
    <location>
        <begin position="159"/>
        <end position="178"/>
    </location>
</feature>
<evidence type="ECO:0000313" key="4">
    <source>
        <dbReference type="Proteomes" id="UP000253769"/>
    </source>
</evidence>
<gene>
    <name evidence="3" type="ORF">DV711_06460</name>
</gene>
<feature type="domain" description="EamA" evidence="2">
    <location>
        <begin position="159"/>
        <end position="286"/>
    </location>
</feature>
<feature type="transmembrane region" description="Helical" evidence="1">
    <location>
        <begin position="190"/>
        <end position="209"/>
    </location>
</feature>
<reference evidence="3 4" key="1">
    <citation type="submission" date="2018-07" db="EMBL/GenBank/DDBJ databases">
        <title>Motiliproteus coralliicola sp. nov., a bacterium isolated from Coral.</title>
        <authorList>
            <person name="Wang G."/>
        </authorList>
    </citation>
    <scope>NUCLEOTIDE SEQUENCE [LARGE SCALE GENOMIC DNA]</scope>
    <source>
        <strain evidence="3 4">C34</strain>
    </source>
</reference>
<feature type="domain" description="EamA" evidence="2">
    <location>
        <begin position="17"/>
        <end position="149"/>
    </location>
</feature>
<evidence type="ECO:0000259" key="2">
    <source>
        <dbReference type="Pfam" id="PF00892"/>
    </source>
</evidence>
<feature type="transmembrane region" description="Helical" evidence="1">
    <location>
        <begin position="245"/>
        <end position="264"/>
    </location>
</feature>
<feature type="transmembrane region" description="Helical" evidence="1">
    <location>
        <begin position="133"/>
        <end position="153"/>
    </location>
</feature>
<dbReference type="SUPFAM" id="SSF103481">
    <property type="entry name" value="Multidrug resistance efflux transporter EmrE"/>
    <property type="match status" value="2"/>
</dbReference>
<feature type="transmembrane region" description="Helical" evidence="1">
    <location>
        <begin position="43"/>
        <end position="61"/>
    </location>
</feature>
<feature type="transmembrane region" description="Helical" evidence="1">
    <location>
        <begin position="270"/>
        <end position="289"/>
    </location>
</feature>
<dbReference type="InterPro" id="IPR037185">
    <property type="entry name" value="EmrE-like"/>
</dbReference>
<evidence type="ECO:0000313" key="3">
    <source>
        <dbReference type="EMBL" id="RDE25372.1"/>
    </source>
</evidence>
<keyword evidence="1" id="KW-0812">Transmembrane</keyword>
<dbReference type="EMBL" id="QQOH01000001">
    <property type="protein sequence ID" value="RDE25372.1"/>
    <property type="molecule type" value="Genomic_DNA"/>
</dbReference>
<proteinExistence type="predicted"/>
<dbReference type="GO" id="GO:0016020">
    <property type="term" value="C:membrane"/>
    <property type="evidence" value="ECO:0007669"/>
    <property type="project" value="InterPro"/>
</dbReference>
<dbReference type="InterPro" id="IPR000620">
    <property type="entry name" value="EamA_dom"/>
</dbReference>
<keyword evidence="1" id="KW-0472">Membrane</keyword>
<accession>A0A369WUN9</accession>
<protein>
    <submittedName>
        <fullName evidence="3">DMT family transporter</fullName>
    </submittedName>
</protein>
<dbReference type="RefSeq" id="WP_114694791.1">
    <property type="nucleotide sequence ID" value="NZ_QQOH01000001.1"/>
</dbReference>
<keyword evidence="1" id="KW-1133">Transmembrane helix</keyword>